<name>A0A1B7MIK1_9AGAM</name>
<feature type="chain" id="PRO_5008597327" evidence="1">
    <location>
        <begin position="17"/>
        <end position="151"/>
    </location>
</feature>
<dbReference type="Proteomes" id="UP000092154">
    <property type="component" value="Unassembled WGS sequence"/>
</dbReference>
<evidence type="ECO:0000313" key="2">
    <source>
        <dbReference type="EMBL" id="OAX32426.1"/>
    </source>
</evidence>
<evidence type="ECO:0000313" key="3">
    <source>
        <dbReference type="Proteomes" id="UP000092154"/>
    </source>
</evidence>
<proteinExistence type="predicted"/>
<keyword evidence="1" id="KW-0732">Signal</keyword>
<evidence type="ECO:0000256" key="1">
    <source>
        <dbReference type="SAM" id="SignalP"/>
    </source>
</evidence>
<dbReference type="InParanoid" id="A0A1B7MIK1"/>
<reference evidence="2 3" key="1">
    <citation type="submission" date="2016-06" db="EMBL/GenBank/DDBJ databases">
        <title>Comparative genomics of the ectomycorrhizal sister species Rhizopogon vinicolor and Rhizopogon vesiculosus (Basidiomycota: Boletales) reveals a divergence of the mating type B locus.</title>
        <authorList>
            <consortium name="DOE Joint Genome Institute"/>
            <person name="Mujic A.B."/>
            <person name="Kuo A."/>
            <person name="Tritt A."/>
            <person name="Lipzen A."/>
            <person name="Chen C."/>
            <person name="Johnson J."/>
            <person name="Sharma A."/>
            <person name="Barry K."/>
            <person name="Grigoriev I.V."/>
            <person name="Spatafora J.W."/>
        </authorList>
    </citation>
    <scope>NUCLEOTIDE SEQUENCE [LARGE SCALE GENOMIC DNA]</scope>
    <source>
        <strain evidence="2 3">AM-OR11-026</strain>
    </source>
</reference>
<protein>
    <submittedName>
        <fullName evidence="2">Uncharacterized protein</fullName>
    </submittedName>
</protein>
<dbReference type="EMBL" id="KV449012">
    <property type="protein sequence ID" value="OAX32426.1"/>
    <property type="molecule type" value="Genomic_DNA"/>
</dbReference>
<gene>
    <name evidence="2" type="ORF">K503DRAFT_870158</name>
</gene>
<accession>A0A1B7MIK1</accession>
<dbReference type="OrthoDB" id="10495967at2759"/>
<keyword evidence="3" id="KW-1185">Reference proteome</keyword>
<organism evidence="2 3">
    <name type="scientific">Rhizopogon vinicolor AM-OR11-026</name>
    <dbReference type="NCBI Taxonomy" id="1314800"/>
    <lineage>
        <taxon>Eukaryota</taxon>
        <taxon>Fungi</taxon>
        <taxon>Dikarya</taxon>
        <taxon>Basidiomycota</taxon>
        <taxon>Agaricomycotina</taxon>
        <taxon>Agaricomycetes</taxon>
        <taxon>Agaricomycetidae</taxon>
        <taxon>Boletales</taxon>
        <taxon>Suillineae</taxon>
        <taxon>Rhizopogonaceae</taxon>
        <taxon>Rhizopogon</taxon>
    </lineage>
</organism>
<sequence length="151" mass="17244">MPFSSIVYAIVILCNATEVKLQTSWFSAANVKNSDLIHLPSCGESQSRLHIGNNVATLEWLVSYSSHLWCNRESNSENDIPTIFLLYGKLCESLLIDMAAWRNGIASDYDYEIRRLQVRPLRWSFCVARGSRREANVSIFEPPTRCKSVKR</sequence>
<feature type="signal peptide" evidence="1">
    <location>
        <begin position="1"/>
        <end position="16"/>
    </location>
</feature>
<dbReference type="AlphaFoldDB" id="A0A1B7MIK1"/>